<protein>
    <submittedName>
        <fullName evidence="4">NUDIX domain-containing protein</fullName>
    </submittedName>
</protein>
<dbReference type="RefSeq" id="WP_169943957.1">
    <property type="nucleotide sequence ID" value="NZ_CP053015.1"/>
</dbReference>
<dbReference type="Gene3D" id="3.90.79.10">
    <property type="entry name" value="Nucleoside Triphosphate Pyrophosphohydrolase"/>
    <property type="match status" value="1"/>
</dbReference>
<proteinExistence type="predicted"/>
<dbReference type="InterPro" id="IPR020084">
    <property type="entry name" value="NUDIX_hydrolase_CS"/>
</dbReference>
<keyword evidence="2" id="KW-0378">Hydrolase</keyword>
<dbReference type="AlphaFoldDB" id="A0A6M4ATM4"/>
<dbReference type="PROSITE" id="PS00893">
    <property type="entry name" value="NUDIX_BOX"/>
    <property type="match status" value="1"/>
</dbReference>
<dbReference type="PROSITE" id="PS51462">
    <property type="entry name" value="NUDIX"/>
    <property type="match status" value="1"/>
</dbReference>
<dbReference type="KEGG" id="slan:GV829_03800"/>
<feature type="domain" description="Nudix hydrolase" evidence="3">
    <location>
        <begin position="24"/>
        <end position="151"/>
    </location>
</feature>
<accession>A0A6M4ATM4</accession>
<dbReference type="PANTHER" id="PTHR43046:SF2">
    <property type="entry name" value="8-OXO-DGTP DIPHOSPHATASE-RELATED"/>
    <property type="match status" value="1"/>
</dbReference>
<reference evidence="4 5" key="1">
    <citation type="submission" date="2020-01" db="EMBL/GenBank/DDBJ databases">
        <title>Sphingomonas sp. strain CSW-10.</title>
        <authorList>
            <person name="Chen W.-M."/>
        </authorList>
    </citation>
    <scope>NUCLEOTIDE SEQUENCE [LARGE SCALE GENOMIC DNA]</scope>
    <source>
        <strain evidence="4 5">CSW-10</strain>
    </source>
</reference>
<dbReference type="Pfam" id="PF00293">
    <property type="entry name" value="NUDIX"/>
    <property type="match status" value="1"/>
</dbReference>
<gene>
    <name evidence="4" type="ORF">GV829_03800</name>
</gene>
<comment type="cofactor">
    <cofactor evidence="1">
        <name>Mg(2+)</name>
        <dbReference type="ChEBI" id="CHEBI:18420"/>
    </cofactor>
</comment>
<sequence length="162" mass="17927">MNLRTAAYTLAHSLRLLWWRVRRPNVYGTKAIILNDRREVLLVRHTYAMRDLYMLPGGGYQLHEDPALAAAREVVEETGVELAGPLCLHGAFVDAAHGARNHIHVYVGRAAAGARPVADGREIAEAAWFPLDDLPANLSGPSARRIIEVRDGQQTSGVDWRT</sequence>
<dbReference type="Proteomes" id="UP000503018">
    <property type="component" value="Chromosome"/>
</dbReference>
<organism evidence="4 5">
    <name type="scientific">Sphingomonas lacunae</name>
    <dbReference type="NCBI Taxonomy" id="2698828"/>
    <lineage>
        <taxon>Bacteria</taxon>
        <taxon>Pseudomonadati</taxon>
        <taxon>Pseudomonadota</taxon>
        <taxon>Alphaproteobacteria</taxon>
        <taxon>Sphingomonadales</taxon>
        <taxon>Sphingomonadaceae</taxon>
        <taxon>Sphingomonas</taxon>
    </lineage>
</organism>
<keyword evidence="5" id="KW-1185">Reference proteome</keyword>
<dbReference type="GO" id="GO:0016787">
    <property type="term" value="F:hydrolase activity"/>
    <property type="evidence" value="ECO:0007669"/>
    <property type="project" value="UniProtKB-KW"/>
</dbReference>
<evidence type="ECO:0000256" key="2">
    <source>
        <dbReference type="ARBA" id="ARBA00022801"/>
    </source>
</evidence>
<dbReference type="InterPro" id="IPR015797">
    <property type="entry name" value="NUDIX_hydrolase-like_dom_sf"/>
</dbReference>
<evidence type="ECO:0000256" key="1">
    <source>
        <dbReference type="ARBA" id="ARBA00001946"/>
    </source>
</evidence>
<dbReference type="PANTHER" id="PTHR43046">
    <property type="entry name" value="GDP-MANNOSE MANNOSYL HYDROLASE"/>
    <property type="match status" value="1"/>
</dbReference>
<dbReference type="InterPro" id="IPR000086">
    <property type="entry name" value="NUDIX_hydrolase_dom"/>
</dbReference>
<evidence type="ECO:0000313" key="5">
    <source>
        <dbReference type="Proteomes" id="UP000503018"/>
    </source>
</evidence>
<dbReference type="EMBL" id="CP053015">
    <property type="protein sequence ID" value="QJQ31672.1"/>
    <property type="molecule type" value="Genomic_DNA"/>
</dbReference>
<name>A0A6M4ATM4_9SPHN</name>
<evidence type="ECO:0000259" key="3">
    <source>
        <dbReference type="PROSITE" id="PS51462"/>
    </source>
</evidence>
<evidence type="ECO:0000313" key="4">
    <source>
        <dbReference type="EMBL" id="QJQ31672.1"/>
    </source>
</evidence>
<dbReference type="SUPFAM" id="SSF55811">
    <property type="entry name" value="Nudix"/>
    <property type="match status" value="1"/>
</dbReference>